<keyword evidence="5" id="KW-1185">Reference proteome</keyword>
<evidence type="ECO:0000259" key="3">
    <source>
        <dbReference type="Pfam" id="PF02230"/>
    </source>
</evidence>
<dbReference type="GO" id="GO:0016787">
    <property type="term" value="F:hydrolase activity"/>
    <property type="evidence" value="ECO:0007669"/>
    <property type="project" value="UniProtKB-KW"/>
</dbReference>
<gene>
    <name evidence="4" type="ORF">ACFO0S_02215</name>
</gene>
<dbReference type="SUPFAM" id="SSF53474">
    <property type="entry name" value="alpha/beta-Hydrolases"/>
    <property type="match status" value="1"/>
</dbReference>
<accession>A0ABV8USI9</accession>
<dbReference type="Pfam" id="PF02230">
    <property type="entry name" value="Abhydrolase_2"/>
    <property type="match status" value="1"/>
</dbReference>
<dbReference type="InterPro" id="IPR050565">
    <property type="entry name" value="LYPA1-2/EST-like"/>
</dbReference>
<organism evidence="4 5">
    <name type="scientific">Chryseomicrobium palamuruense</name>
    <dbReference type="NCBI Taxonomy" id="682973"/>
    <lineage>
        <taxon>Bacteria</taxon>
        <taxon>Bacillati</taxon>
        <taxon>Bacillota</taxon>
        <taxon>Bacilli</taxon>
        <taxon>Bacillales</taxon>
        <taxon>Caryophanaceae</taxon>
        <taxon>Chryseomicrobium</taxon>
    </lineage>
</organism>
<dbReference type="EMBL" id="JBHSEF010000009">
    <property type="protein sequence ID" value="MFC4353880.1"/>
    <property type="molecule type" value="Genomic_DNA"/>
</dbReference>
<dbReference type="PANTHER" id="PTHR10655">
    <property type="entry name" value="LYSOPHOSPHOLIPASE-RELATED"/>
    <property type="match status" value="1"/>
</dbReference>
<evidence type="ECO:0000313" key="4">
    <source>
        <dbReference type="EMBL" id="MFC4353880.1"/>
    </source>
</evidence>
<evidence type="ECO:0000256" key="2">
    <source>
        <dbReference type="ARBA" id="ARBA00022801"/>
    </source>
</evidence>
<reference evidence="5" key="1">
    <citation type="journal article" date="2019" name="Int. J. Syst. Evol. Microbiol.">
        <title>The Global Catalogue of Microorganisms (GCM) 10K type strain sequencing project: providing services to taxonomists for standard genome sequencing and annotation.</title>
        <authorList>
            <consortium name="The Broad Institute Genomics Platform"/>
            <consortium name="The Broad Institute Genome Sequencing Center for Infectious Disease"/>
            <person name="Wu L."/>
            <person name="Ma J."/>
        </authorList>
    </citation>
    <scope>NUCLEOTIDE SEQUENCE [LARGE SCALE GENOMIC DNA]</scope>
    <source>
        <strain evidence="5">CCUG 50353</strain>
    </source>
</reference>
<sequence length="217" mass="24582">MNAPLHYEIRQPSSMDSSKTYPALFVLHGMGSNEHDLLPLVEKLADQFIIFNLRGPISQPPGYAFFTIEGFGKPHRTVFEDAMSKLTEFLDYAVANYPVDKDYVYFMGFSQGAISSMSLSTRIPARIRGVLALSGYVPDFIQKEDILPSANHVRYFISHGQQDPVLPYQWGEAARDFFTSRKADVTFQSYPDAHFVSMPVYEDFTAWLLKDVASKTN</sequence>
<protein>
    <submittedName>
        <fullName evidence="4">Alpha/beta hydrolase</fullName>
    </submittedName>
</protein>
<evidence type="ECO:0000313" key="5">
    <source>
        <dbReference type="Proteomes" id="UP001595733"/>
    </source>
</evidence>
<comment type="similarity">
    <text evidence="1">Belongs to the AB hydrolase superfamily. AB hydrolase 2 family.</text>
</comment>
<dbReference type="RefSeq" id="WP_378139712.1">
    <property type="nucleotide sequence ID" value="NZ_JBHSEF010000009.1"/>
</dbReference>
<name>A0ABV8USI9_9BACL</name>
<dbReference type="Gene3D" id="3.40.50.1820">
    <property type="entry name" value="alpha/beta hydrolase"/>
    <property type="match status" value="1"/>
</dbReference>
<dbReference type="InterPro" id="IPR003140">
    <property type="entry name" value="PLipase/COase/thioEstase"/>
</dbReference>
<evidence type="ECO:0000256" key="1">
    <source>
        <dbReference type="ARBA" id="ARBA00006499"/>
    </source>
</evidence>
<dbReference type="PANTHER" id="PTHR10655:SF17">
    <property type="entry name" value="LYSOPHOSPHOLIPASE-LIKE PROTEIN 1"/>
    <property type="match status" value="1"/>
</dbReference>
<feature type="domain" description="Phospholipase/carboxylesterase/thioesterase" evidence="3">
    <location>
        <begin position="19"/>
        <end position="194"/>
    </location>
</feature>
<comment type="caution">
    <text evidence="4">The sequence shown here is derived from an EMBL/GenBank/DDBJ whole genome shotgun (WGS) entry which is preliminary data.</text>
</comment>
<keyword evidence="2 4" id="KW-0378">Hydrolase</keyword>
<dbReference type="InterPro" id="IPR029058">
    <property type="entry name" value="AB_hydrolase_fold"/>
</dbReference>
<dbReference type="Proteomes" id="UP001595733">
    <property type="component" value="Unassembled WGS sequence"/>
</dbReference>
<proteinExistence type="inferred from homology"/>